<evidence type="ECO:0000259" key="6">
    <source>
        <dbReference type="PROSITE" id="PS50016"/>
    </source>
</evidence>
<sequence length="974" mass="108284">MEFLPPEGAHAANKGKAKETYTRARLAWYYRPSDVSDRPVQDPRLLLAAIYSEVCDISQLRSRCFVVHRDKITDLAGWKKRPDRFYFNRLFDPYINKEFEVIQAKDIRNVPDIVRDTLNSRYEFVVAEKEAVPDLTDLPRLCGTCNTWCPTPETVQCDRCKKYFHMGCVQPPLLAKPSRGYGWTCAPCSKRHAEEVDSHDVRHPAPAQTKPKTNAPAPRGRGRPRKDRSLAEKEEASEVKHFKMWPFRYFGQYTVAEDTLDPDDLIFPRTATRVGPKYQAVIPGSTEGISIPVPTEERGGDETIEVLSAVHSMSKEEADEVDERMKTLTRKQELLHSVDWLTEAVRRFSQAWLAGRGGFTVDMSSNTRQEKWKRGETRYTDRPWSPDEVAAFEDGIMAHGAELRAVCEEVATRPMPEVVRFYGQWKNSKLKEENARRKARSLLTKDADKEPAVNPVGRRPGIVADDDEGSIVHGNGRTSYSCGACRTRDSPVWWKAPKGLVTDVLCDACGTNWRKYADINVRPVREETAVVAGSVVSVVGKPPKNGGDKREGAMLNGPTSKRLRKTSTATSISSPPPSTTPQMRCMACRHNGPVGKVIKCQRCQFRAHAGCCGAVLDDNNVESWTCDMCQNEETLEASFSGACVLCPRGKTMKKQDLQSADSYLRAAKPTEGQGWAHVLCSVFAPEVTFTDVSRLRFVEGISTMPQHRWQSRCSLCYEVSGATIRCADCAAEYHASCAWTYGHKFGFEVQQVRRRDGTFVNFRGVSGIMAPVVYCRDHHSDTSARRQHPHPHPHPPNPIFELCDVDEAGSGETALQVYCRTYKQAPVAQAHGLLRKARRMDAVLLASYSDHGSGSGSGHAAMVAGGDRPVTAIDVDDDDDDEAPSRSASSSPAQPQTPTDPVCSKCSTEYSPFFHYYGKEENGDDVHMSNGDGNSNGNANGNGFSAMPVAAVSPSWTCHRCFTNERKTAISTIF</sequence>
<feature type="region of interest" description="Disordered" evidence="5">
    <location>
        <begin position="195"/>
        <end position="235"/>
    </location>
</feature>
<dbReference type="Proteomes" id="UP000053558">
    <property type="component" value="Unassembled WGS sequence"/>
</dbReference>
<dbReference type="PROSITE" id="PS51805">
    <property type="entry name" value="EPHD"/>
    <property type="match status" value="1"/>
</dbReference>
<dbReference type="PANTHER" id="PTHR47672:SF1">
    <property type="entry name" value="E3 UBIQUITIN-PROTEIN LIGASE SNT2"/>
    <property type="match status" value="1"/>
</dbReference>
<dbReference type="GO" id="GO:0043565">
    <property type="term" value="F:sequence-specific DNA binding"/>
    <property type="evidence" value="ECO:0007669"/>
    <property type="project" value="InterPro"/>
</dbReference>
<accession>A0A5M3M8H5</accession>
<evidence type="ECO:0000259" key="8">
    <source>
        <dbReference type="PROSITE" id="PS51038"/>
    </source>
</evidence>
<feature type="region of interest" description="Disordered" evidence="5">
    <location>
        <begin position="450"/>
        <end position="470"/>
    </location>
</feature>
<dbReference type="OrthoDB" id="336088at2759"/>
<dbReference type="GO" id="GO:0004842">
    <property type="term" value="F:ubiquitin-protein transferase activity"/>
    <property type="evidence" value="ECO:0007669"/>
    <property type="project" value="TreeGrafter"/>
</dbReference>
<dbReference type="GO" id="GO:0006355">
    <property type="term" value="P:regulation of DNA-templated transcription"/>
    <property type="evidence" value="ECO:0007669"/>
    <property type="project" value="InterPro"/>
</dbReference>
<comment type="caution">
    <text evidence="10">The sequence shown here is derived from an EMBL/GenBank/DDBJ whole genome shotgun (WGS) entry which is preliminary data.</text>
</comment>
<feature type="domain" description="GATA-type" evidence="7">
    <location>
        <begin position="476"/>
        <end position="510"/>
    </location>
</feature>
<dbReference type="GO" id="GO:0048189">
    <property type="term" value="C:Lid2 complex"/>
    <property type="evidence" value="ECO:0007669"/>
    <property type="project" value="TreeGrafter"/>
</dbReference>
<evidence type="ECO:0000259" key="9">
    <source>
        <dbReference type="PROSITE" id="PS51805"/>
    </source>
</evidence>
<dbReference type="InterPro" id="IPR013088">
    <property type="entry name" value="Znf_NHR/GATA"/>
</dbReference>
<dbReference type="Gene3D" id="3.30.50.10">
    <property type="entry name" value="Erythroid Transcription Factor GATA-1, subunit A"/>
    <property type="match status" value="1"/>
</dbReference>
<evidence type="ECO:0000256" key="5">
    <source>
        <dbReference type="SAM" id="MobiDB-lite"/>
    </source>
</evidence>
<dbReference type="OMA" id="LSWRKYA"/>
<dbReference type="InterPro" id="IPR011011">
    <property type="entry name" value="Znf_FYVE_PHD"/>
</dbReference>
<organism evidence="10 11">
    <name type="scientific">Coniophora puteana (strain RWD-64-598)</name>
    <name type="common">Brown rot fungus</name>
    <dbReference type="NCBI Taxonomy" id="741705"/>
    <lineage>
        <taxon>Eukaryota</taxon>
        <taxon>Fungi</taxon>
        <taxon>Dikarya</taxon>
        <taxon>Basidiomycota</taxon>
        <taxon>Agaricomycotina</taxon>
        <taxon>Agaricomycetes</taxon>
        <taxon>Agaricomycetidae</taxon>
        <taxon>Boletales</taxon>
        <taxon>Coniophorineae</taxon>
        <taxon>Coniophoraceae</taxon>
        <taxon>Coniophora</taxon>
    </lineage>
</organism>
<dbReference type="SUPFAM" id="SSF57903">
    <property type="entry name" value="FYVE/PHD zinc finger"/>
    <property type="match status" value="2"/>
</dbReference>
<evidence type="ECO:0000256" key="1">
    <source>
        <dbReference type="ARBA" id="ARBA00022723"/>
    </source>
</evidence>
<dbReference type="SMART" id="SM00249">
    <property type="entry name" value="PHD"/>
    <property type="match status" value="3"/>
</dbReference>
<dbReference type="Pfam" id="PF01426">
    <property type="entry name" value="BAH"/>
    <property type="match status" value="1"/>
</dbReference>
<keyword evidence="2 4" id="KW-0863">Zinc-finger</keyword>
<dbReference type="SMART" id="SM00717">
    <property type="entry name" value="SANT"/>
    <property type="match status" value="1"/>
</dbReference>
<dbReference type="PROSITE" id="PS51038">
    <property type="entry name" value="BAH"/>
    <property type="match status" value="1"/>
</dbReference>
<feature type="compositionally biased region" description="Low complexity" evidence="5">
    <location>
        <begin position="885"/>
        <end position="901"/>
    </location>
</feature>
<name>A0A5M3M8H5_CONPW</name>
<dbReference type="InterPro" id="IPR034732">
    <property type="entry name" value="EPHD"/>
</dbReference>
<evidence type="ECO:0000259" key="7">
    <source>
        <dbReference type="PROSITE" id="PS50114"/>
    </source>
</evidence>
<dbReference type="GO" id="GO:0036205">
    <property type="term" value="P:histone catabolic process"/>
    <property type="evidence" value="ECO:0007669"/>
    <property type="project" value="TreeGrafter"/>
</dbReference>
<gene>
    <name evidence="10" type="ORF">CONPUDRAFT_112361</name>
</gene>
<evidence type="ECO:0000313" key="11">
    <source>
        <dbReference type="Proteomes" id="UP000053558"/>
    </source>
</evidence>
<evidence type="ECO:0000313" key="10">
    <source>
        <dbReference type="EMBL" id="EIW75100.1"/>
    </source>
</evidence>
<dbReference type="InterPro" id="IPR043151">
    <property type="entry name" value="BAH_sf"/>
</dbReference>
<feature type="region of interest" description="Disordered" evidence="5">
    <location>
        <begin position="541"/>
        <end position="578"/>
    </location>
</feature>
<dbReference type="InterPro" id="IPR001005">
    <property type="entry name" value="SANT/Myb"/>
</dbReference>
<feature type="domain" description="BAH" evidence="8">
    <location>
        <begin position="1"/>
        <end position="102"/>
    </location>
</feature>
<feature type="domain" description="PHD-type" evidence="6">
    <location>
        <begin position="139"/>
        <end position="191"/>
    </location>
</feature>
<dbReference type="Gene3D" id="1.10.10.60">
    <property type="entry name" value="Homeodomain-like"/>
    <property type="match status" value="1"/>
</dbReference>
<dbReference type="Pfam" id="PF00628">
    <property type="entry name" value="PHD"/>
    <property type="match status" value="1"/>
</dbReference>
<evidence type="ECO:0000256" key="4">
    <source>
        <dbReference type="PROSITE-ProRule" id="PRU00094"/>
    </source>
</evidence>
<evidence type="ECO:0000256" key="2">
    <source>
        <dbReference type="ARBA" id="ARBA00022771"/>
    </source>
</evidence>
<dbReference type="Pfam" id="PF13832">
    <property type="entry name" value="zf-HC5HC2H_2"/>
    <property type="match status" value="1"/>
</dbReference>
<dbReference type="RefSeq" id="XP_007774533.1">
    <property type="nucleotide sequence ID" value="XM_007776343.1"/>
</dbReference>
<keyword evidence="11" id="KW-1185">Reference proteome</keyword>
<dbReference type="Gene3D" id="2.30.30.490">
    <property type="match status" value="1"/>
</dbReference>
<dbReference type="InterPro" id="IPR001025">
    <property type="entry name" value="BAH_dom"/>
</dbReference>
<dbReference type="GO" id="GO:0003682">
    <property type="term" value="F:chromatin binding"/>
    <property type="evidence" value="ECO:0007669"/>
    <property type="project" value="InterPro"/>
</dbReference>
<dbReference type="GeneID" id="19198941"/>
<evidence type="ECO:0000256" key="3">
    <source>
        <dbReference type="ARBA" id="ARBA00022833"/>
    </source>
</evidence>
<dbReference type="SMART" id="SM00401">
    <property type="entry name" value="ZnF_GATA"/>
    <property type="match status" value="1"/>
</dbReference>
<dbReference type="InterPro" id="IPR019787">
    <property type="entry name" value="Znf_PHD-finger"/>
</dbReference>
<dbReference type="InterPro" id="IPR029617">
    <property type="entry name" value="Snt2"/>
</dbReference>
<feature type="region of interest" description="Disordered" evidence="5">
    <location>
        <begin position="870"/>
        <end position="904"/>
    </location>
</feature>
<protein>
    <submittedName>
        <fullName evidence="10">Uncharacterized protein</fullName>
    </submittedName>
</protein>
<dbReference type="KEGG" id="cput:CONPUDRAFT_112361"/>
<dbReference type="SUPFAM" id="SSF57716">
    <property type="entry name" value="Glucocorticoid receptor-like (DNA-binding domain)"/>
    <property type="match status" value="1"/>
</dbReference>
<keyword evidence="3" id="KW-0862">Zinc</keyword>
<dbReference type="Gene3D" id="3.30.40.10">
    <property type="entry name" value="Zinc/RING finger domain, C3HC4 (zinc finger)"/>
    <property type="match status" value="2"/>
</dbReference>
<keyword evidence="1" id="KW-0479">Metal-binding</keyword>
<dbReference type="GO" id="GO:0008270">
    <property type="term" value="F:zinc ion binding"/>
    <property type="evidence" value="ECO:0007669"/>
    <property type="project" value="UniProtKB-KW"/>
</dbReference>
<dbReference type="InterPro" id="IPR013083">
    <property type="entry name" value="Znf_RING/FYVE/PHD"/>
</dbReference>
<feature type="domain" description="PHD-type" evidence="9">
    <location>
        <begin position="651"/>
        <end position="779"/>
    </location>
</feature>
<dbReference type="PROSITE" id="PS50016">
    <property type="entry name" value="ZF_PHD_2"/>
    <property type="match status" value="1"/>
</dbReference>
<dbReference type="InterPro" id="IPR001965">
    <property type="entry name" value="Znf_PHD"/>
</dbReference>
<dbReference type="AlphaFoldDB" id="A0A5M3M8H5"/>
<proteinExistence type="predicted"/>
<dbReference type="EMBL" id="JH711589">
    <property type="protein sequence ID" value="EIW75100.1"/>
    <property type="molecule type" value="Genomic_DNA"/>
</dbReference>
<dbReference type="CDD" id="cd15571">
    <property type="entry name" value="ePHD"/>
    <property type="match status" value="1"/>
</dbReference>
<dbReference type="PANTHER" id="PTHR47672">
    <property type="entry name" value="E3 UBIQUITIN-PROTEIN LIGASE SNT2"/>
    <property type="match status" value="1"/>
</dbReference>
<dbReference type="InterPro" id="IPR000679">
    <property type="entry name" value="Znf_GATA"/>
</dbReference>
<dbReference type="CDD" id="cd15497">
    <property type="entry name" value="PHD1_Snt2p_like"/>
    <property type="match status" value="1"/>
</dbReference>
<dbReference type="PROSITE" id="PS50114">
    <property type="entry name" value="GATA_ZN_FINGER_2"/>
    <property type="match status" value="1"/>
</dbReference>
<reference evidence="11" key="1">
    <citation type="journal article" date="2012" name="Science">
        <title>The Paleozoic origin of enzymatic lignin decomposition reconstructed from 31 fungal genomes.</title>
        <authorList>
            <person name="Floudas D."/>
            <person name="Binder M."/>
            <person name="Riley R."/>
            <person name="Barry K."/>
            <person name="Blanchette R.A."/>
            <person name="Henrissat B."/>
            <person name="Martinez A.T."/>
            <person name="Otillar R."/>
            <person name="Spatafora J.W."/>
            <person name="Yadav J.S."/>
            <person name="Aerts A."/>
            <person name="Benoit I."/>
            <person name="Boyd A."/>
            <person name="Carlson A."/>
            <person name="Copeland A."/>
            <person name="Coutinho P.M."/>
            <person name="de Vries R.P."/>
            <person name="Ferreira P."/>
            <person name="Findley K."/>
            <person name="Foster B."/>
            <person name="Gaskell J."/>
            <person name="Glotzer D."/>
            <person name="Gorecki P."/>
            <person name="Heitman J."/>
            <person name="Hesse C."/>
            <person name="Hori C."/>
            <person name="Igarashi K."/>
            <person name="Jurgens J.A."/>
            <person name="Kallen N."/>
            <person name="Kersten P."/>
            <person name="Kohler A."/>
            <person name="Kuees U."/>
            <person name="Kumar T.K.A."/>
            <person name="Kuo A."/>
            <person name="LaButti K."/>
            <person name="Larrondo L.F."/>
            <person name="Lindquist E."/>
            <person name="Ling A."/>
            <person name="Lombard V."/>
            <person name="Lucas S."/>
            <person name="Lundell T."/>
            <person name="Martin R."/>
            <person name="McLaughlin D.J."/>
            <person name="Morgenstern I."/>
            <person name="Morin E."/>
            <person name="Murat C."/>
            <person name="Nagy L.G."/>
            <person name="Nolan M."/>
            <person name="Ohm R.A."/>
            <person name="Patyshakuliyeva A."/>
            <person name="Rokas A."/>
            <person name="Ruiz-Duenas F.J."/>
            <person name="Sabat G."/>
            <person name="Salamov A."/>
            <person name="Samejima M."/>
            <person name="Schmutz J."/>
            <person name="Slot J.C."/>
            <person name="St John F."/>
            <person name="Stenlid J."/>
            <person name="Sun H."/>
            <person name="Sun S."/>
            <person name="Syed K."/>
            <person name="Tsang A."/>
            <person name="Wiebenga A."/>
            <person name="Young D."/>
            <person name="Pisabarro A."/>
            <person name="Eastwood D.C."/>
            <person name="Martin F."/>
            <person name="Cullen D."/>
            <person name="Grigoriev I.V."/>
            <person name="Hibbett D.S."/>
        </authorList>
    </citation>
    <scope>NUCLEOTIDE SEQUENCE [LARGE SCALE GENOMIC DNA]</scope>
    <source>
        <strain evidence="11">RWD-64-598 SS2</strain>
    </source>
</reference>